<reference evidence="1" key="1">
    <citation type="submission" date="2020-10" db="EMBL/GenBank/DDBJ databases">
        <authorList>
            <person name="Gilroy R."/>
        </authorList>
    </citation>
    <scope>NUCLEOTIDE SEQUENCE</scope>
    <source>
        <strain evidence="1">10037</strain>
    </source>
</reference>
<dbReference type="InterPro" id="IPR025049">
    <property type="entry name" value="Mfa-like_1"/>
</dbReference>
<sequence>MKRSILFLLVMPLALSCVKEQAGQKIPAGGGIVFDVSVEQTKVFTDMSLNTVFEEGDAIGVFAVQRPVMAEQAYPAADGNYAQNVKYVRDASGAWVPETEEDVIYCPHDGILDVYAYYPYQEGADPTNIEYDASEGSYDLMTARAVAVFDTDKPVSLVFEHKLALVQAEVIALESLLSEVSVNMVNVLTGASLDLSAEEQDAELEVVGNSKGEVEMPVDSKAAVMRCYVPAQEIPYNTIMFNVTDKEGEYAYQTEGVTLSAGEARSYSITTYGNASSVSPLELSNCYIVPPGDAIMISAEKAFAVWADNELLASQGADMSGELSADLVWQDEQGLIPTVEIIDNGSVRGIKVGTNPASEGGNAVVALYVDGIIRWSWHIWVTDFNPDAGSNQSSNNGFVIMNRNLGAVTDDRADVRSVGMYYQFGRKDPFTGVASFEDLGLRPWYNIRNVEVPLSRSSNQTAAVDNLVYSINNPQIFIAGQDTDVGTNDNTLDWWSNNTEELGEDRWIAEDGGKTIFDPCPEGWRVPAFTDAESSPWYGAEATVVEEGTGVEFSGLGFYPFGSMRHSNDGLIYYFSKSSAHFWSANLIVPEDPSQMHRYSYNTEISNFTGFSINLAATGTPSGTGCNIRCVKDL</sequence>
<reference evidence="1" key="2">
    <citation type="journal article" date="2021" name="PeerJ">
        <title>Extensive microbial diversity within the chicken gut microbiome revealed by metagenomics and culture.</title>
        <authorList>
            <person name="Gilroy R."/>
            <person name="Ravi A."/>
            <person name="Getino M."/>
            <person name="Pursley I."/>
            <person name="Horton D.L."/>
            <person name="Alikhan N.F."/>
            <person name="Baker D."/>
            <person name="Gharbi K."/>
            <person name="Hall N."/>
            <person name="Watson M."/>
            <person name="Adriaenssens E.M."/>
            <person name="Foster-Nyarko E."/>
            <person name="Jarju S."/>
            <person name="Secka A."/>
            <person name="Antonio M."/>
            <person name="Oren A."/>
            <person name="Chaudhuri R.R."/>
            <person name="La Ragione R."/>
            <person name="Hildebrand F."/>
            <person name="Pallen M.J."/>
        </authorList>
    </citation>
    <scope>NUCLEOTIDE SEQUENCE</scope>
    <source>
        <strain evidence="1">10037</strain>
    </source>
</reference>
<name>A0A9D9N992_9BACT</name>
<evidence type="ECO:0000313" key="1">
    <source>
        <dbReference type="EMBL" id="MBO8465213.1"/>
    </source>
</evidence>
<comment type="caution">
    <text evidence="1">The sequence shown here is derived from an EMBL/GenBank/DDBJ whole genome shotgun (WGS) entry which is preliminary data.</text>
</comment>
<evidence type="ECO:0000313" key="2">
    <source>
        <dbReference type="Proteomes" id="UP000823597"/>
    </source>
</evidence>
<dbReference type="CDD" id="cd13120">
    <property type="entry name" value="BF2867_like_N"/>
    <property type="match status" value="1"/>
</dbReference>
<organism evidence="1 2">
    <name type="scientific">Candidatus Merdivivens pullistercoris</name>
    <dbReference type="NCBI Taxonomy" id="2840873"/>
    <lineage>
        <taxon>Bacteria</taxon>
        <taxon>Pseudomonadati</taxon>
        <taxon>Bacteroidota</taxon>
        <taxon>Bacteroidia</taxon>
        <taxon>Bacteroidales</taxon>
        <taxon>Muribaculaceae</taxon>
        <taxon>Muribaculaceae incertae sedis</taxon>
        <taxon>Candidatus Merdivivens</taxon>
    </lineage>
</organism>
<dbReference type="InterPro" id="IPR042278">
    <property type="entry name" value="Mfa-like_1_N"/>
</dbReference>
<dbReference type="Proteomes" id="UP000823597">
    <property type="component" value="Unassembled WGS sequence"/>
</dbReference>
<dbReference type="Gene3D" id="2.60.40.2620">
    <property type="entry name" value="Fimbrillin-like"/>
    <property type="match status" value="1"/>
</dbReference>
<dbReference type="Pfam" id="PF13149">
    <property type="entry name" value="Mfa_like_1"/>
    <property type="match status" value="1"/>
</dbReference>
<protein>
    <submittedName>
        <fullName evidence="1">Fimbrillin family protein</fullName>
    </submittedName>
</protein>
<gene>
    <name evidence="1" type="ORF">IAB93_04345</name>
</gene>
<accession>A0A9D9N992</accession>
<dbReference type="AlphaFoldDB" id="A0A9D9N992"/>
<dbReference type="EMBL" id="JADIME010000044">
    <property type="protein sequence ID" value="MBO8465213.1"/>
    <property type="molecule type" value="Genomic_DNA"/>
</dbReference>
<dbReference type="PROSITE" id="PS51257">
    <property type="entry name" value="PROKAR_LIPOPROTEIN"/>
    <property type="match status" value="1"/>
</dbReference>
<proteinExistence type="predicted"/>